<organism evidence="4 5">
    <name type="scientific">Microbacterium gilvum</name>
    <dbReference type="NCBI Taxonomy" id="1336204"/>
    <lineage>
        <taxon>Bacteria</taxon>
        <taxon>Bacillati</taxon>
        <taxon>Actinomycetota</taxon>
        <taxon>Actinomycetes</taxon>
        <taxon>Micrococcales</taxon>
        <taxon>Microbacteriaceae</taxon>
        <taxon>Microbacterium</taxon>
    </lineage>
</organism>
<gene>
    <name evidence="4" type="ORF">GCM10023351_14470</name>
</gene>
<reference evidence="5" key="1">
    <citation type="journal article" date="2019" name="Int. J. Syst. Evol. Microbiol.">
        <title>The Global Catalogue of Microorganisms (GCM) 10K type strain sequencing project: providing services to taxonomists for standard genome sequencing and annotation.</title>
        <authorList>
            <consortium name="The Broad Institute Genomics Platform"/>
            <consortium name="The Broad Institute Genome Sequencing Center for Infectious Disease"/>
            <person name="Wu L."/>
            <person name="Ma J."/>
        </authorList>
    </citation>
    <scope>NUCLEOTIDE SEQUENCE [LARGE SCALE GENOMIC DNA]</scope>
    <source>
        <strain evidence="5">JCM 18537</strain>
    </source>
</reference>
<dbReference type="PROSITE" id="PS50006">
    <property type="entry name" value="FHA_DOMAIN"/>
    <property type="match status" value="1"/>
</dbReference>
<evidence type="ECO:0000313" key="5">
    <source>
        <dbReference type="Proteomes" id="UP001501645"/>
    </source>
</evidence>
<feature type="region of interest" description="Disordered" evidence="2">
    <location>
        <begin position="85"/>
        <end position="132"/>
    </location>
</feature>
<dbReference type="InterPro" id="IPR000253">
    <property type="entry name" value="FHA_dom"/>
</dbReference>
<feature type="domain" description="FHA" evidence="3">
    <location>
        <begin position="154"/>
        <end position="209"/>
    </location>
</feature>
<dbReference type="InterPro" id="IPR008984">
    <property type="entry name" value="SMAD_FHA_dom_sf"/>
</dbReference>
<keyword evidence="5" id="KW-1185">Reference proteome</keyword>
<accession>A0ABP9A144</accession>
<evidence type="ECO:0000313" key="4">
    <source>
        <dbReference type="EMBL" id="GAA4771535.1"/>
    </source>
</evidence>
<sequence length="245" mass="23846">MASARCAYCAATLEPSSMYCLGCGQLILAARDGADAPDDGWAVAPKPRAGAGGAQAGGASAGGAAAGAVPAGAVPAAGYAGASAAAPGNAVPAPGHPEAPAAVRGDAVPGDAGPGGAGPSAPLSRAAARSRTTWGERVRLRFSTGEDVVIAGDAVVGRKPEQTAATLGAQAVEIADATRSMSRVHLYLHLDERGALRAADAGSGNGSSVLRGERTIPLPADGDRFDLQPGDVVRIGDVLATPTPA</sequence>
<protein>
    <recommendedName>
        <fullName evidence="3">FHA domain-containing protein</fullName>
    </recommendedName>
</protein>
<dbReference type="SUPFAM" id="SSF49879">
    <property type="entry name" value="SMAD/FHA domain"/>
    <property type="match status" value="1"/>
</dbReference>
<dbReference type="Proteomes" id="UP001501645">
    <property type="component" value="Unassembled WGS sequence"/>
</dbReference>
<proteinExistence type="predicted"/>
<dbReference type="RefSeq" id="WP_345437549.1">
    <property type="nucleotide sequence ID" value="NZ_BAABKO010000002.1"/>
</dbReference>
<evidence type="ECO:0000259" key="3">
    <source>
        <dbReference type="PROSITE" id="PS50006"/>
    </source>
</evidence>
<evidence type="ECO:0000256" key="1">
    <source>
        <dbReference type="ARBA" id="ARBA00022553"/>
    </source>
</evidence>
<keyword evidence="1" id="KW-0597">Phosphoprotein</keyword>
<comment type="caution">
    <text evidence="4">The sequence shown here is derived from an EMBL/GenBank/DDBJ whole genome shotgun (WGS) entry which is preliminary data.</text>
</comment>
<dbReference type="CDD" id="cd00060">
    <property type="entry name" value="FHA"/>
    <property type="match status" value="1"/>
</dbReference>
<dbReference type="Gene3D" id="2.60.200.20">
    <property type="match status" value="1"/>
</dbReference>
<name>A0ABP9A144_9MICO</name>
<dbReference type="EMBL" id="BAABKO010000002">
    <property type="protein sequence ID" value="GAA4771535.1"/>
    <property type="molecule type" value="Genomic_DNA"/>
</dbReference>
<feature type="compositionally biased region" description="Low complexity" evidence="2">
    <location>
        <begin position="119"/>
        <end position="131"/>
    </location>
</feature>
<dbReference type="Pfam" id="PF00498">
    <property type="entry name" value="FHA"/>
    <property type="match status" value="1"/>
</dbReference>
<evidence type="ECO:0000256" key="2">
    <source>
        <dbReference type="SAM" id="MobiDB-lite"/>
    </source>
</evidence>